<feature type="transmembrane region" description="Helical" evidence="1">
    <location>
        <begin position="110"/>
        <end position="133"/>
    </location>
</feature>
<dbReference type="PANTHER" id="PTHR30485">
    <property type="entry name" value="NI/FE-HYDROGENASE 1 B-TYPE CYTOCHROME SUBUNIT"/>
    <property type="match status" value="1"/>
</dbReference>
<evidence type="ECO:0000313" key="2">
    <source>
        <dbReference type="EMBL" id="BAS26069.1"/>
    </source>
</evidence>
<dbReference type="PANTHER" id="PTHR30485:SF0">
    <property type="entry name" value="NI_FE-HYDROGENASE 1 B-TYPE CYTOCHROME SUBUNIT-RELATED"/>
    <property type="match status" value="1"/>
</dbReference>
<keyword evidence="1" id="KW-1133">Transmembrane helix</keyword>
<name>A0A0K2SGV7_LIMPI</name>
<dbReference type="EMBL" id="AP014924">
    <property type="protein sequence ID" value="BAS26069.1"/>
    <property type="molecule type" value="Genomic_DNA"/>
</dbReference>
<dbReference type="GO" id="GO:0020037">
    <property type="term" value="F:heme binding"/>
    <property type="evidence" value="ECO:0007669"/>
    <property type="project" value="TreeGrafter"/>
</dbReference>
<dbReference type="AlphaFoldDB" id="A0A0K2SGV7"/>
<dbReference type="InterPro" id="IPR051542">
    <property type="entry name" value="Hydrogenase_cytochrome"/>
</dbReference>
<reference evidence="3" key="1">
    <citation type="submission" date="2015-07" db="EMBL/GenBank/DDBJ databases">
        <title>Complete genome sequence and phylogenetic analysis of Limnochorda pilosa.</title>
        <authorList>
            <person name="Watanabe M."/>
            <person name="Kojima H."/>
            <person name="Fukui M."/>
        </authorList>
    </citation>
    <scope>NUCLEOTIDE SEQUENCE [LARGE SCALE GENOMIC DNA]</scope>
    <source>
        <strain evidence="3">HC45</strain>
    </source>
</reference>
<proteinExistence type="predicted"/>
<dbReference type="SUPFAM" id="SSF81342">
    <property type="entry name" value="Transmembrane di-heme cytochromes"/>
    <property type="match status" value="1"/>
</dbReference>
<evidence type="ECO:0000256" key="1">
    <source>
        <dbReference type="SAM" id="Phobius"/>
    </source>
</evidence>
<accession>A0A0K2SGV7</accession>
<sequence>MLLASFTMLALTGLPQIWPEAALGSWWLRLLGGIDAARAVHRFFAVVMMAETFFHVARTFLGGLRHGFRFDIFPGLGDVRELFHTVRYLVGLEPAPPPVGRFGFKEKFEYWALIWGVVVMGITGLILWYPVLFTRYLPGVAVPAARVAHRGEAILAVLAIVIWHMYNAHLRPDVFPMDRSIFSGTITLERLKEEHPLEYQQAFGREPSRSRSRRKEG</sequence>
<organism evidence="2 3">
    <name type="scientific">Limnochorda pilosa</name>
    <dbReference type="NCBI Taxonomy" id="1555112"/>
    <lineage>
        <taxon>Bacteria</taxon>
        <taxon>Bacillati</taxon>
        <taxon>Bacillota</taxon>
        <taxon>Limnochordia</taxon>
        <taxon>Limnochordales</taxon>
        <taxon>Limnochordaceae</taxon>
        <taxon>Limnochorda</taxon>
    </lineage>
</organism>
<dbReference type="Gene3D" id="1.20.950.20">
    <property type="entry name" value="Transmembrane di-heme cytochromes, Chain C"/>
    <property type="match status" value="1"/>
</dbReference>
<reference evidence="3" key="2">
    <citation type="journal article" date="2016" name="Int. J. Syst. Evol. Microbiol.">
        <title>Complete genome sequence and cell structure of Limnochorda pilosa, a Gram-negative spore-former within the phylum Firmicutes.</title>
        <authorList>
            <person name="Watanabe M."/>
            <person name="Kojima H."/>
            <person name="Fukui M."/>
        </authorList>
    </citation>
    <scope>NUCLEOTIDE SEQUENCE [LARGE SCALE GENOMIC DNA]</scope>
    <source>
        <strain evidence="3">HC45</strain>
    </source>
</reference>
<dbReference type="GO" id="GO:0005886">
    <property type="term" value="C:plasma membrane"/>
    <property type="evidence" value="ECO:0007669"/>
    <property type="project" value="TreeGrafter"/>
</dbReference>
<dbReference type="GO" id="GO:0022904">
    <property type="term" value="P:respiratory electron transport chain"/>
    <property type="evidence" value="ECO:0007669"/>
    <property type="project" value="InterPro"/>
</dbReference>
<protein>
    <submittedName>
        <fullName evidence="2">Cytochrome B</fullName>
    </submittedName>
</protein>
<dbReference type="Proteomes" id="UP000065807">
    <property type="component" value="Chromosome"/>
</dbReference>
<keyword evidence="3" id="KW-1185">Reference proteome</keyword>
<evidence type="ECO:0000313" key="3">
    <source>
        <dbReference type="Proteomes" id="UP000065807"/>
    </source>
</evidence>
<dbReference type="InterPro" id="IPR016174">
    <property type="entry name" value="Di-haem_cyt_TM"/>
</dbReference>
<feature type="transmembrane region" description="Helical" evidence="1">
    <location>
        <begin position="153"/>
        <end position="170"/>
    </location>
</feature>
<gene>
    <name evidence="2" type="ORF">LIP_0212</name>
</gene>
<dbReference type="KEGG" id="lpil:LIP_0212"/>
<keyword evidence="1" id="KW-0812">Transmembrane</keyword>
<keyword evidence="1" id="KW-0472">Membrane</keyword>
<dbReference type="STRING" id="1555112.LIP_0212"/>